<dbReference type="RefSeq" id="XP_008050154.1">
    <property type="nucleotide sequence ID" value="XM_008051963.1"/>
</dbReference>
<protein>
    <submittedName>
        <fullName evidence="5">Multidrug resistance-associated protein 5-like</fullName>
    </submittedName>
</protein>
<dbReference type="InterPro" id="IPR003439">
    <property type="entry name" value="ABC_transporter-like_ATP-bd"/>
</dbReference>
<sequence>IGERGTNLSGGQRQRISLARALYSDRSIYILDDPLSALDAHVGNHIFNSAIRKHLESKTVLFVTHQLQYLVDCDEVIFMKEGCITERGTHEELMNLNGDYATIFNNLLLGETPPVE</sequence>
<evidence type="ECO:0000259" key="3">
    <source>
        <dbReference type="Pfam" id="PF00005"/>
    </source>
</evidence>
<dbReference type="KEGG" id="csyr:103253722"/>
<evidence type="ECO:0000313" key="5">
    <source>
        <dbReference type="RefSeq" id="XP_008050154.1"/>
    </source>
</evidence>
<dbReference type="SUPFAM" id="SSF52540">
    <property type="entry name" value="P-loop containing nucleoside triphosphate hydrolases"/>
    <property type="match status" value="1"/>
</dbReference>
<dbReference type="OrthoDB" id="6500128at2759"/>
<dbReference type="GO" id="GO:0016887">
    <property type="term" value="F:ATP hydrolysis activity"/>
    <property type="evidence" value="ECO:0007669"/>
    <property type="project" value="InterPro"/>
</dbReference>
<dbReference type="PANTHER" id="PTHR24223">
    <property type="entry name" value="ATP-BINDING CASSETTE SUB-FAMILY C"/>
    <property type="match status" value="1"/>
</dbReference>
<dbReference type="InterPro" id="IPR027417">
    <property type="entry name" value="P-loop_NTPase"/>
</dbReference>
<dbReference type="GO" id="GO:0042626">
    <property type="term" value="F:ATPase-coupled transmembrane transporter activity"/>
    <property type="evidence" value="ECO:0007669"/>
    <property type="project" value="TreeGrafter"/>
</dbReference>
<dbReference type="InterPro" id="IPR050173">
    <property type="entry name" value="ABC_transporter_C-like"/>
</dbReference>
<feature type="non-terminal residue" evidence="5">
    <location>
        <position position="1"/>
    </location>
</feature>
<feature type="domain" description="ABC transporter" evidence="3">
    <location>
        <begin position="3"/>
        <end position="35"/>
    </location>
</feature>
<dbReference type="GO" id="GO:0005524">
    <property type="term" value="F:ATP binding"/>
    <property type="evidence" value="ECO:0007669"/>
    <property type="project" value="UniProtKB-KW"/>
</dbReference>
<dbReference type="PANTHER" id="PTHR24223:SF196">
    <property type="entry name" value="ATP-BINDING CASSETTE SUB-FAMILY C MEMBER 5"/>
    <property type="match status" value="1"/>
</dbReference>
<dbReference type="Proteomes" id="UP000189704">
    <property type="component" value="Unplaced"/>
</dbReference>
<organism evidence="4 5">
    <name type="scientific">Carlito syrichta</name>
    <name type="common">Philippine tarsier</name>
    <name type="synonym">Tarsius syrichta</name>
    <dbReference type="NCBI Taxonomy" id="1868482"/>
    <lineage>
        <taxon>Eukaryota</taxon>
        <taxon>Metazoa</taxon>
        <taxon>Chordata</taxon>
        <taxon>Craniata</taxon>
        <taxon>Vertebrata</taxon>
        <taxon>Euteleostomi</taxon>
        <taxon>Mammalia</taxon>
        <taxon>Eutheria</taxon>
        <taxon>Euarchontoglires</taxon>
        <taxon>Primates</taxon>
        <taxon>Haplorrhini</taxon>
        <taxon>Tarsiiformes</taxon>
        <taxon>Tarsiidae</taxon>
        <taxon>Carlito</taxon>
    </lineage>
</organism>
<evidence type="ECO:0000256" key="2">
    <source>
        <dbReference type="ARBA" id="ARBA00022840"/>
    </source>
</evidence>
<evidence type="ECO:0000313" key="4">
    <source>
        <dbReference type="Proteomes" id="UP000189704"/>
    </source>
</evidence>
<reference evidence="5" key="1">
    <citation type="submission" date="2025-08" db="UniProtKB">
        <authorList>
            <consortium name="RefSeq"/>
        </authorList>
    </citation>
    <scope>IDENTIFICATION</scope>
</reference>
<dbReference type="Pfam" id="PF00005">
    <property type="entry name" value="ABC_tran"/>
    <property type="match status" value="1"/>
</dbReference>
<dbReference type="AlphaFoldDB" id="A0A1U7SQM7"/>
<dbReference type="GO" id="GO:0016020">
    <property type="term" value="C:membrane"/>
    <property type="evidence" value="ECO:0007669"/>
    <property type="project" value="TreeGrafter"/>
</dbReference>
<dbReference type="Gene3D" id="3.40.50.300">
    <property type="entry name" value="P-loop containing nucleotide triphosphate hydrolases"/>
    <property type="match status" value="1"/>
</dbReference>
<proteinExistence type="predicted"/>
<keyword evidence="1" id="KW-0547">Nucleotide-binding</keyword>
<keyword evidence="4" id="KW-1185">Reference proteome</keyword>
<dbReference type="GeneID" id="103253722"/>
<name>A0A1U7SQM7_CARSF</name>
<accession>A0A1U7SQM7</accession>
<gene>
    <name evidence="5" type="primary">LOC103253722</name>
</gene>
<feature type="non-terminal residue" evidence="5">
    <location>
        <position position="116"/>
    </location>
</feature>
<evidence type="ECO:0000256" key="1">
    <source>
        <dbReference type="ARBA" id="ARBA00022741"/>
    </source>
</evidence>
<keyword evidence="2" id="KW-0067">ATP-binding</keyword>